<protein>
    <submittedName>
        <fullName evidence="4">TetR family transcriptional regulator</fullName>
    </submittedName>
</protein>
<feature type="domain" description="HTH tetR-type" evidence="3">
    <location>
        <begin position="28"/>
        <end position="88"/>
    </location>
</feature>
<dbReference type="PROSITE" id="PS50977">
    <property type="entry name" value="HTH_TETR_2"/>
    <property type="match status" value="1"/>
</dbReference>
<keyword evidence="1 2" id="KW-0238">DNA-binding</keyword>
<name>A0A5R8WTB5_9BACT</name>
<evidence type="ECO:0000256" key="1">
    <source>
        <dbReference type="ARBA" id="ARBA00023125"/>
    </source>
</evidence>
<organism evidence="4 5">
    <name type="scientific">Hymenobacter jeollabukensis</name>
    <dbReference type="NCBI Taxonomy" id="2025313"/>
    <lineage>
        <taxon>Bacteria</taxon>
        <taxon>Pseudomonadati</taxon>
        <taxon>Bacteroidota</taxon>
        <taxon>Cytophagia</taxon>
        <taxon>Cytophagales</taxon>
        <taxon>Hymenobacteraceae</taxon>
        <taxon>Hymenobacter</taxon>
    </lineage>
</organism>
<dbReference type="GO" id="GO:0003677">
    <property type="term" value="F:DNA binding"/>
    <property type="evidence" value="ECO:0007669"/>
    <property type="project" value="UniProtKB-UniRule"/>
</dbReference>
<dbReference type="SUPFAM" id="SSF46689">
    <property type="entry name" value="Homeodomain-like"/>
    <property type="match status" value="1"/>
</dbReference>
<dbReference type="OrthoDB" id="860574at2"/>
<dbReference type="InterPro" id="IPR001647">
    <property type="entry name" value="HTH_TetR"/>
</dbReference>
<dbReference type="Pfam" id="PF05141">
    <property type="entry name" value="DIT1_PvcA"/>
    <property type="match status" value="1"/>
</dbReference>
<accession>A0A5R8WTB5</accession>
<dbReference type="AlphaFoldDB" id="A0A5R8WTB5"/>
<sequence length="557" mass="61244">MRILGYHFGPRIRIAILTPPDSAYRAAATARRRLLDTGLRLFAERGYHQVTVADIAAAAGQPLAEAYRFFGSKTDFVLGLYQRIHDELEARAADLPAAPLAERFRALLQLKLRLLAPHRPTLRALAASLIDAEAPAGVLSPDTESIRLRGLALFEAVVQGAADAPAPEVQPALVRSLYAAHWGVLLLALLDRSPDGAATQQALDLISAGLSVAAPQLGSLLAPLLLGQVSQVVEQFLQLTPADFDQARQVIKLIMRHRKVLEGDEATNSEGCAAEPCAQCLGLHLPRLQYFISQGQPIHLILPAFPAKSPNRQKVLGPLPDLGEEIALTTLQSLCDDIRQVYAPGARLSICADGRVFADLVQVSDEEVSAYNHALKQLIERLGTRDLDVVNLEDLIETTDFDAARQWITAEYAEPLAELQQRVRESASQRAMFNGIHRFVAEDGQALAPEKSKSRVKEESKAVAYEVIRRSNAWTRLLAQEFPHALRLSIHPQHPHADKIGLRITRAVDNWLTPWHGVVLLRPNDYLLMKRQQAEALGATLVAQDGRPSHFVTRPES</sequence>
<feature type="DNA-binding region" description="H-T-H motif" evidence="2">
    <location>
        <begin position="51"/>
        <end position="70"/>
    </location>
</feature>
<dbReference type="PANTHER" id="PTHR37285">
    <property type="entry name" value="SPORE WALL MATURATION PROTEIN DIT1"/>
    <property type="match status" value="1"/>
</dbReference>
<dbReference type="Pfam" id="PF00440">
    <property type="entry name" value="TetR_N"/>
    <property type="match status" value="1"/>
</dbReference>
<dbReference type="InterPro" id="IPR007817">
    <property type="entry name" value="Isocyanide_synthase_DIT1"/>
</dbReference>
<dbReference type="Proteomes" id="UP000305517">
    <property type="component" value="Unassembled WGS sequence"/>
</dbReference>
<proteinExistence type="predicted"/>
<dbReference type="SUPFAM" id="SSF48498">
    <property type="entry name" value="Tetracyclin repressor-like, C-terminal domain"/>
    <property type="match status" value="1"/>
</dbReference>
<dbReference type="EMBL" id="VAJM01000003">
    <property type="protein sequence ID" value="TLM94078.1"/>
    <property type="molecule type" value="Genomic_DNA"/>
</dbReference>
<reference evidence="4 5" key="1">
    <citation type="submission" date="2019-05" db="EMBL/GenBank/DDBJ databases">
        <title>Hymenobacter edaphi sp. nov., isolated from abandoned arsenic-contaminated farmland soil.</title>
        <authorList>
            <person name="Nie L."/>
        </authorList>
    </citation>
    <scope>NUCLEOTIDE SEQUENCE [LARGE SCALE GENOMIC DNA]</scope>
    <source>
        <strain evidence="4 5">1-3-3-8</strain>
    </source>
</reference>
<evidence type="ECO:0000259" key="3">
    <source>
        <dbReference type="PROSITE" id="PS50977"/>
    </source>
</evidence>
<gene>
    <name evidence="4" type="ORF">FDY95_08615</name>
</gene>
<keyword evidence="5" id="KW-1185">Reference proteome</keyword>
<dbReference type="PRINTS" id="PR00455">
    <property type="entry name" value="HTHTETR"/>
</dbReference>
<evidence type="ECO:0000313" key="5">
    <source>
        <dbReference type="Proteomes" id="UP000305517"/>
    </source>
</evidence>
<dbReference type="InterPro" id="IPR009057">
    <property type="entry name" value="Homeodomain-like_sf"/>
</dbReference>
<dbReference type="Gene3D" id="3.30.60.140">
    <property type="match status" value="1"/>
</dbReference>
<dbReference type="PANTHER" id="PTHR37285:SF5">
    <property type="entry name" value="SPORE WALL MATURATION PROTEIN DIT1"/>
    <property type="match status" value="1"/>
</dbReference>
<comment type="caution">
    <text evidence="4">The sequence shown here is derived from an EMBL/GenBank/DDBJ whole genome shotgun (WGS) entry which is preliminary data.</text>
</comment>
<evidence type="ECO:0000313" key="4">
    <source>
        <dbReference type="EMBL" id="TLM94078.1"/>
    </source>
</evidence>
<dbReference type="Gene3D" id="1.10.357.10">
    <property type="entry name" value="Tetracycline Repressor, domain 2"/>
    <property type="match status" value="1"/>
</dbReference>
<dbReference type="InterPro" id="IPR036271">
    <property type="entry name" value="Tet_transcr_reg_TetR-rel_C_sf"/>
</dbReference>
<evidence type="ECO:0000256" key="2">
    <source>
        <dbReference type="PROSITE-ProRule" id="PRU00335"/>
    </source>
</evidence>